<dbReference type="KEGG" id="amaq:GO499_11000"/>
<dbReference type="EMBL" id="CP046620">
    <property type="protein sequence ID" value="QHQ35665.1"/>
    <property type="molecule type" value="Genomic_DNA"/>
</dbReference>
<accession>A0A6P1T1M6</accession>
<dbReference type="RefSeq" id="WP_161862225.1">
    <property type="nucleotide sequence ID" value="NZ_CP046620.1"/>
</dbReference>
<proteinExistence type="predicted"/>
<reference evidence="1 2" key="1">
    <citation type="submission" date="2019-12" db="EMBL/GenBank/DDBJ databases">
        <title>Complete genome sequence of Algicella marina strain 9Alg 56(T) isolated from the red alga Tichocarpus crinitus.</title>
        <authorList>
            <person name="Kim S.-G."/>
            <person name="Nedashkovskaya O.I."/>
        </authorList>
    </citation>
    <scope>NUCLEOTIDE SEQUENCE [LARGE SCALE GENOMIC DNA]</scope>
    <source>
        <strain evidence="1 2">9Alg 56</strain>
    </source>
</reference>
<name>A0A6P1T1M6_9RHOB</name>
<gene>
    <name evidence="1" type="ORF">GO499_11000</name>
</gene>
<evidence type="ECO:0000313" key="1">
    <source>
        <dbReference type="EMBL" id="QHQ35665.1"/>
    </source>
</evidence>
<dbReference type="AlphaFoldDB" id="A0A6P1T1M6"/>
<evidence type="ECO:0000313" key="2">
    <source>
        <dbReference type="Proteomes" id="UP000464495"/>
    </source>
</evidence>
<keyword evidence="2" id="KW-1185">Reference proteome</keyword>
<organism evidence="1 2">
    <name type="scientific">Algicella marina</name>
    <dbReference type="NCBI Taxonomy" id="2683284"/>
    <lineage>
        <taxon>Bacteria</taxon>
        <taxon>Pseudomonadati</taxon>
        <taxon>Pseudomonadota</taxon>
        <taxon>Alphaproteobacteria</taxon>
        <taxon>Rhodobacterales</taxon>
        <taxon>Paracoccaceae</taxon>
        <taxon>Algicella</taxon>
    </lineage>
</organism>
<protein>
    <submittedName>
        <fullName evidence="1">Uncharacterized protein</fullName>
    </submittedName>
</protein>
<sequence>MKVAILGNSHIAALKVAERDGLFSSNSMDITFFGNGAALHTVWTFRYGRVWSKLWREAWRVTDRRHFALPVRRFDALVFHGAPVRMENFYYPLTSDTRAVSGYSTAVVDRMIEVVMMEDPVFKLFLKIRSGFNGPVHISPRPLERERPQQQLRRGLSEEDLTRVHERVRVFLDSHDIGLVPQAPETIRLNQFTKNQFSIGAQRLGGDMSDTHGKQDYTHMNGAYGAIALREIEKKLVGD</sequence>
<dbReference type="Proteomes" id="UP000464495">
    <property type="component" value="Chromosome"/>
</dbReference>